<dbReference type="Proteomes" id="UP000008467">
    <property type="component" value="Chromosome"/>
</dbReference>
<dbReference type="InterPro" id="IPR014710">
    <property type="entry name" value="RmlC-like_jellyroll"/>
</dbReference>
<evidence type="ECO:0000313" key="3">
    <source>
        <dbReference type="Proteomes" id="UP000008467"/>
    </source>
</evidence>
<gene>
    <name evidence="2" type="ordered locus">Clole_0373</name>
</gene>
<dbReference type="GO" id="GO:0008830">
    <property type="term" value="F:dTDP-4-dehydrorhamnose 3,5-epimerase activity"/>
    <property type="evidence" value="ECO:0007669"/>
    <property type="project" value="InterPro"/>
</dbReference>
<accession>F2JJS8</accession>
<dbReference type="Pfam" id="PF00908">
    <property type="entry name" value="dTDP_sugar_isom"/>
    <property type="match status" value="1"/>
</dbReference>
<keyword evidence="3" id="KW-1185">Reference proteome</keyword>
<dbReference type="GO" id="GO:0000271">
    <property type="term" value="P:polysaccharide biosynthetic process"/>
    <property type="evidence" value="ECO:0007669"/>
    <property type="project" value="TreeGrafter"/>
</dbReference>
<protein>
    <submittedName>
        <fullName evidence="2">dTDP-4-dehydrorhamnose 35-epimerase related protein</fullName>
    </submittedName>
</protein>
<dbReference type="HOGENOM" id="CLU_090940_1_1_9"/>
<name>F2JJS8_CELLD</name>
<dbReference type="AlphaFoldDB" id="F2JJS8"/>
<dbReference type="PANTHER" id="PTHR21047">
    <property type="entry name" value="DTDP-6-DEOXY-D-GLUCOSE-3,5 EPIMERASE"/>
    <property type="match status" value="1"/>
</dbReference>
<organism evidence="2 3">
    <name type="scientific">Cellulosilyticum lentocellum (strain ATCC 49066 / DSM 5427 / NCIMB 11756 / RHM5)</name>
    <name type="common">Clostridium lentocellum</name>
    <dbReference type="NCBI Taxonomy" id="642492"/>
    <lineage>
        <taxon>Bacteria</taxon>
        <taxon>Bacillati</taxon>
        <taxon>Bacillota</taxon>
        <taxon>Clostridia</taxon>
        <taxon>Lachnospirales</taxon>
        <taxon>Cellulosilyticaceae</taxon>
        <taxon>Cellulosilyticum</taxon>
    </lineage>
</organism>
<dbReference type="PANTHER" id="PTHR21047:SF2">
    <property type="entry name" value="THYMIDINE DIPHOSPHO-4-KETO-RHAMNOSE 3,5-EPIMERASE"/>
    <property type="match status" value="1"/>
</dbReference>
<feature type="site" description="Participates in a stacking interaction with the thymidine ring of dTDP-4-oxo-6-deoxyglucose" evidence="1">
    <location>
        <position position="139"/>
    </location>
</feature>
<reference evidence="2 3" key="1">
    <citation type="journal article" date="2011" name="J. Bacteriol.">
        <title>Complete genome sequence of the cellulose-degrading bacterium Cellulosilyticum lentocellum.</title>
        <authorList>
            <consortium name="US DOE Joint Genome Institute"/>
            <person name="Miller D.A."/>
            <person name="Suen G."/>
            <person name="Bruce D."/>
            <person name="Copeland A."/>
            <person name="Cheng J.F."/>
            <person name="Detter C."/>
            <person name="Goodwin L.A."/>
            <person name="Han C.S."/>
            <person name="Hauser L.J."/>
            <person name="Land M.L."/>
            <person name="Lapidus A."/>
            <person name="Lucas S."/>
            <person name="Meincke L."/>
            <person name="Pitluck S."/>
            <person name="Tapia R."/>
            <person name="Teshima H."/>
            <person name="Woyke T."/>
            <person name="Fox B.G."/>
            <person name="Angert E.R."/>
            <person name="Currie C.R."/>
        </authorList>
    </citation>
    <scope>NUCLEOTIDE SEQUENCE [LARGE SCALE GENOMIC DNA]</scope>
    <source>
        <strain evidence="3">ATCC 49066 / DSM 5427 / NCIMB 11756 / RHM5</strain>
    </source>
</reference>
<dbReference type="RefSeq" id="WP_013655421.1">
    <property type="nucleotide sequence ID" value="NC_015275.1"/>
</dbReference>
<dbReference type="Gene3D" id="2.60.120.10">
    <property type="entry name" value="Jelly Rolls"/>
    <property type="match status" value="1"/>
</dbReference>
<dbReference type="KEGG" id="cle:Clole_0373"/>
<dbReference type="STRING" id="642492.Clole_0373"/>
<proteinExistence type="predicted"/>
<dbReference type="InterPro" id="IPR000888">
    <property type="entry name" value="RmlC-like"/>
</dbReference>
<evidence type="ECO:0000256" key="1">
    <source>
        <dbReference type="PIRSR" id="PIRSR600888-3"/>
    </source>
</evidence>
<dbReference type="EMBL" id="CP002582">
    <property type="protein sequence ID" value="ADZ82120.1"/>
    <property type="molecule type" value="Genomic_DNA"/>
</dbReference>
<dbReference type="InterPro" id="IPR011051">
    <property type="entry name" value="RmlC_Cupin_sf"/>
</dbReference>
<dbReference type="GO" id="GO:0019305">
    <property type="term" value="P:dTDP-rhamnose biosynthetic process"/>
    <property type="evidence" value="ECO:0007669"/>
    <property type="project" value="TreeGrafter"/>
</dbReference>
<dbReference type="eggNOG" id="COG1898">
    <property type="taxonomic scope" value="Bacteria"/>
</dbReference>
<dbReference type="SUPFAM" id="SSF51182">
    <property type="entry name" value="RmlC-like cupins"/>
    <property type="match status" value="1"/>
</dbReference>
<evidence type="ECO:0000313" key="2">
    <source>
        <dbReference type="EMBL" id="ADZ82120.1"/>
    </source>
</evidence>
<sequence>MLQVIETELKEVKILEYACKEDNRGLKFSNYSEKELLENGIDVHFIEEDVYCPIKSGTLYGIHFQNNPVAQTKLLYCIEGRGIDYAIDLRKDSPQYLKWISVELSKENRRQILIPKGFGHAFISLEDNTKVVMRIDEYFDNKYSRQIAWNDSQIAIQYPVKNPILAQHDIDAPKLRDSDCNL</sequence>
<dbReference type="CDD" id="cd00438">
    <property type="entry name" value="cupin_RmlC"/>
    <property type="match status" value="1"/>
</dbReference>
<dbReference type="GO" id="GO:0005829">
    <property type="term" value="C:cytosol"/>
    <property type="evidence" value="ECO:0007669"/>
    <property type="project" value="TreeGrafter"/>
</dbReference>